<dbReference type="Gene3D" id="3.40.50.150">
    <property type="entry name" value="Vaccinia Virus protein VP39"/>
    <property type="match status" value="1"/>
</dbReference>
<keyword evidence="3" id="KW-1185">Reference proteome</keyword>
<dbReference type="EMBL" id="QGTD01000008">
    <property type="protein sequence ID" value="PWU68263.1"/>
    <property type="molecule type" value="Genomic_DNA"/>
</dbReference>
<dbReference type="CDD" id="cd02440">
    <property type="entry name" value="AdoMet_MTases"/>
    <property type="match status" value="1"/>
</dbReference>
<sequence length="237" mass="27445">MDNIKVIREQERKYHDECYESYQLFEQGSWLHKPVKSLMDLIPLLEDKENLKILDLGAGVGRNSIPIAKALKKNGVKVVCVDLLDSAINHLRNNSKQHDVEQEIIPVKADIDNYKIFQDTYDLILAVSSLEHISNEPMLDQVLDHVAEGTKIGGINGIIINSEVKEIDRETGKKLEAFIELNLSTKEIIEKLKKHFHDWKWLKQIVRPQEYLIKREEREVILKTKAITFIARKERGN</sequence>
<dbReference type="InterPro" id="IPR041698">
    <property type="entry name" value="Methyltransf_25"/>
</dbReference>
<evidence type="ECO:0000313" key="3">
    <source>
        <dbReference type="Proteomes" id="UP000245624"/>
    </source>
</evidence>
<protein>
    <submittedName>
        <fullName evidence="2">Class I SAM-dependent methyltransferase</fullName>
    </submittedName>
</protein>
<feature type="domain" description="Methyltransferase" evidence="1">
    <location>
        <begin position="53"/>
        <end position="154"/>
    </location>
</feature>
<dbReference type="RefSeq" id="WP_109983980.1">
    <property type="nucleotide sequence ID" value="NZ_QGTD01000008.1"/>
</dbReference>
<comment type="caution">
    <text evidence="2">The sequence shown here is derived from an EMBL/GenBank/DDBJ whole genome shotgun (WGS) entry which is preliminary data.</text>
</comment>
<dbReference type="OrthoDB" id="9804312at2"/>
<evidence type="ECO:0000313" key="2">
    <source>
        <dbReference type="EMBL" id="PWU68263.1"/>
    </source>
</evidence>
<dbReference type="Pfam" id="PF13649">
    <property type="entry name" value="Methyltransf_25"/>
    <property type="match status" value="1"/>
</dbReference>
<proteinExistence type="predicted"/>
<keyword evidence="2" id="KW-0808">Transferase</keyword>
<accession>A0A317KY50</accession>
<dbReference type="GO" id="GO:0032259">
    <property type="term" value="P:methylation"/>
    <property type="evidence" value="ECO:0007669"/>
    <property type="project" value="UniProtKB-KW"/>
</dbReference>
<dbReference type="Proteomes" id="UP000245624">
    <property type="component" value="Unassembled WGS sequence"/>
</dbReference>
<dbReference type="InterPro" id="IPR029063">
    <property type="entry name" value="SAM-dependent_MTases_sf"/>
</dbReference>
<organism evidence="2 3">
    <name type="scientific">Gracilibacillus dipsosauri</name>
    <dbReference type="NCBI Taxonomy" id="178340"/>
    <lineage>
        <taxon>Bacteria</taxon>
        <taxon>Bacillati</taxon>
        <taxon>Bacillota</taxon>
        <taxon>Bacilli</taxon>
        <taxon>Bacillales</taxon>
        <taxon>Bacillaceae</taxon>
        <taxon>Gracilibacillus</taxon>
    </lineage>
</organism>
<evidence type="ECO:0000259" key="1">
    <source>
        <dbReference type="Pfam" id="PF13649"/>
    </source>
</evidence>
<reference evidence="2 3" key="1">
    <citation type="submission" date="2018-05" db="EMBL/GenBank/DDBJ databases">
        <title>Genomic analysis of Gracilibacillus dipsosauri DD1 reveals novel features of a salt-tolerant amylase.</title>
        <authorList>
            <person name="Deutch C.E."/>
            <person name="Yang S."/>
        </authorList>
    </citation>
    <scope>NUCLEOTIDE SEQUENCE [LARGE SCALE GENOMIC DNA]</scope>
    <source>
        <strain evidence="2 3">DD1</strain>
    </source>
</reference>
<dbReference type="GO" id="GO:0008168">
    <property type="term" value="F:methyltransferase activity"/>
    <property type="evidence" value="ECO:0007669"/>
    <property type="project" value="UniProtKB-KW"/>
</dbReference>
<dbReference type="SUPFAM" id="SSF53335">
    <property type="entry name" value="S-adenosyl-L-methionine-dependent methyltransferases"/>
    <property type="match status" value="1"/>
</dbReference>
<dbReference type="AlphaFoldDB" id="A0A317KY50"/>
<keyword evidence="2" id="KW-0489">Methyltransferase</keyword>
<gene>
    <name evidence="2" type="ORF">DLJ74_07360</name>
</gene>
<name>A0A317KY50_9BACI</name>